<keyword evidence="1" id="KW-0175">Coiled coil</keyword>
<dbReference type="Proteomes" id="UP000827284">
    <property type="component" value="Unassembled WGS sequence"/>
</dbReference>
<feature type="coiled-coil region" evidence="1">
    <location>
        <begin position="1086"/>
        <end position="1120"/>
    </location>
</feature>
<dbReference type="OrthoDB" id="2436324at2759"/>
<feature type="compositionally biased region" description="Polar residues" evidence="2">
    <location>
        <begin position="1246"/>
        <end position="1277"/>
    </location>
</feature>
<reference evidence="3" key="1">
    <citation type="submission" date="2021-11" db="EMBL/GenBank/DDBJ databases">
        <authorList>
            <person name="Herlambang A."/>
            <person name="Guo Y."/>
            <person name="Takashima Y."/>
            <person name="Nishizawa T."/>
        </authorList>
    </citation>
    <scope>NUCLEOTIDE SEQUENCE</scope>
    <source>
        <strain evidence="3">E1425</strain>
    </source>
</reference>
<sequence>MEGDDYDTILDDDPGESFVEQLEVLESTDNSVSITFQDDDEFLKRAHACLRLEPQDLSLERQLMRVCDEPEPLPRNEKIGGTLKVLQDAYGLVVDDGAESLAGIIAGVLNKVLTTNFRISIGHMEDTNSEFLDLPPTRLLLRRLAELLNVVIVIPSTRLHTQVYKPTGPPCLYVGILHVGNSFEQVSTYSPLSCSLVSQSLPRPLLRNPPQEQPLDLCRPGLAEFRSFKKKNQSRDFPKKIKMDVAMPALTVECRSFLTNEIDMQVKKALKVKGVDDQSLRTKCDTMKSKELRRVRTPQTVLAKTTSVIEPAHDMAPGSWDAGDVAKKMKKEKNDIADKMEEQEDWAPHHEYLQTVRDNFDELWQKALNKHRSKADSVPKEKELEVQLRTISVPLEKILRKDFQDADKTAIKELLTQKQEAMSSHMEELQSALAMAQLEVLQGRFHSEQGSTNEFDIRQILPEAFKIRDTDLMESPSIKVPLVADDFQLNVKRYCNEDARRSPFERDSKDLFNHDCIVYIAARLVQEVSEKGKSKKKQKPGSDNEDFGSDGSDAEVSDQDPEEDDHDVCESGPSTLTKPSLSAGTKRQRPSTNASQSAKALTHPVWNELAAFVRQAWSGDDEFAKNAVCPKGMSQSRPEVLKTIATSYHNIWKAKLYLDLKRAVVRYLLRLHLRPLGEQRYRDQKKRFAENKASEAAEKLKSPYVRRKAYRWTAKKVLVQLDEAISTCKTAWNGNILELRDPLDLKDRQSRIARVSNVFRLLRDVVDKTKAADKDIGDLKLKLDRGGSNDQSSNSEVIPTSYDIIELAQEGDDFDGECDLQEEDDFDGECQEEDGLDQAETESAPEPEVVRDALEPTGKHLRGLEAVTCLLLDKSDCPSQVTPAFVREYLFDEEMFNDTEVSTVVQIVNQLRPYTPKRDDENKLHEHILVLGPFCMLANHLLRAMGFSDFTRLLFPISSCGKSHPLPLNLKGICEVLCAEDPGHFDVKSNGMTVSYVNRVKNNEKTILGAFFDLELIHDICGKHHLKFENRLQYVNPWTVQILGSKTTKDAAPDLWSEKKKKHIKPSTSSKHPSRQQDLISSGISAARAKELAQKVEETLKVKTNELRQLNRTVTKQTKRQCLLSNTMYDRMATLKTMDVDNEVVADAGRVSAEQVEMEVDEGVYDSTPEPVTAESIQQAYRDLWEQRKLVQSTRALTVPLVLEIKNLKEEKYALNKYSREKADSTTPSTSSPRARSKGRKRSATRVGSTSTEGTSANVNVTTSAAESPKSPYTSMPSGARPGSMDYIEATCISKLREDIAANNERTGTRQMTLVPGGTDPGSKTLFETVVISESTLISLQNRFHLLSDESDSPPEAIADQNVFEEALKVSRKGALAQIKIPDTHKTTVAKIRHLSGLTQQAKTRKSALERNQHIEPLFSELGESSPHKARTVADFKKSATNRRKARDRLRAFEYSKSMTRKKRNVARRLKRTYDHMASKERQAFKKLGQGNQAATGQEIATDLPSTPSSSISLAAAQRKSNGFCSSCGTHHRPELVADPTHPTGKRLVLKHLRSCPKSLPVVIPLFFHGAAGMGVGSRLKGNCRMGGNEIPRRHKNHGPVGKTNEHNSSKTCPFCFRPIRLARGRRMKKGTMKLVRLNGAVECTNPECISHRCGYTIRGRDQNAALNIAVAGYTQLTTTERTTLPPFSTTTKRLWSHPLTNTGSTRPETQLPNPSGRCDDELNVV</sequence>
<feature type="compositionally biased region" description="Polar residues" evidence="2">
    <location>
        <begin position="572"/>
        <end position="599"/>
    </location>
</feature>
<evidence type="ECO:0000313" key="3">
    <source>
        <dbReference type="EMBL" id="GJJ77368.1"/>
    </source>
</evidence>
<feature type="compositionally biased region" description="Basic residues" evidence="2">
    <location>
        <begin position="1235"/>
        <end position="1244"/>
    </location>
</feature>
<name>A0A9P3HIW9_9FUNG</name>
<feature type="region of interest" description="Disordered" evidence="2">
    <location>
        <begin position="1589"/>
        <end position="1608"/>
    </location>
</feature>
<reference evidence="3" key="2">
    <citation type="journal article" date="2022" name="Microbiol. Resour. Announc.">
        <title>Whole-Genome Sequence of Entomortierella parvispora E1425, a Mucoromycotan Fungus Associated with Burkholderiaceae-Related Endosymbiotic Bacteria.</title>
        <authorList>
            <person name="Herlambang A."/>
            <person name="Guo Y."/>
            <person name="Takashima Y."/>
            <person name="Narisawa K."/>
            <person name="Ohta H."/>
            <person name="Nishizawa T."/>
        </authorList>
    </citation>
    <scope>NUCLEOTIDE SEQUENCE</scope>
    <source>
        <strain evidence="3">E1425</strain>
    </source>
</reference>
<organism evidence="3 4">
    <name type="scientific">Entomortierella parvispora</name>
    <dbReference type="NCBI Taxonomy" id="205924"/>
    <lineage>
        <taxon>Eukaryota</taxon>
        <taxon>Fungi</taxon>
        <taxon>Fungi incertae sedis</taxon>
        <taxon>Mucoromycota</taxon>
        <taxon>Mortierellomycotina</taxon>
        <taxon>Mortierellomycetes</taxon>
        <taxon>Mortierellales</taxon>
        <taxon>Mortierellaceae</taxon>
        <taxon>Entomortierella</taxon>
    </lineage>
</organism>
<feature type="compositionally biased region" description="Acidic residues" evidence="2">
    <location>
        <begin position="543"/>
        <end position="567"/>
    </location>
</feature>
<gene>
    <name evidence="3" type="ORF">EMPS_09727</name>
</gene>
<evidence type="ECO:0000256" key="1">
    <source>
        <dbReference type="SAM" id="Coils"/>
    </source>
</evidence>
<comment type="caution">
    <text evidence="3">The sequence shown here is derived from an EMBL/GenBank/DDBJ whole genome shotgun (WGS) entry which is preliminary data.</text>
</comment>
<feature type="region of interest" description="Disordered" evidence="2">
    <location>
        <begin position="1054"/>
        <end position="1077"/>
    </location>
</feature>
<evidence type="ECO:0000313" key="4">
    <source>
        <dbReference type="Proteomes" id="UP000827284"/>
    </source>
</evidence>
<accession>A0A9P3HIW9</accession>
<protein>
    <submittedName>
        <fullName evidence="3">Uncharacterized protein</fullName>
    </submittedName>
</protein>
<feature type="region of interest" description="Disordered" evidence="2">
    <location>
        <begin position="1684"/>
        <end position="1726"/>
    </location>
</feature>
<keyword evidence="4" id="KW-1185">Reference proteome</keyword>
<feature type="compositionally biased region" description="Polar residues" evidence="2">
    <location>
        <begin position="1699"/>
        <end position="1714"/>
    </location>
</feature>
<feature type="region of interest" description="Disordered" evidence="2">
    <location>
        <begin position="824"/>
        <end position="847"/>
    </location>
</feature>
<proteinExistence type="predicted"/>
<dbReference type="EMBL" id="BQFW01000013">
    <property type="protein sequence ID" value="GJJ77368.1"/>
    <property type="molecule type" value="Genomic_DNA"/>
</dbReference>
<feature type="region of interest" description="Disordered" evidence="2">
    <location>
        <begin position="1219"/>
        <end position="1282"/>
    </location>
</feature>
<feature type="compositionally biased region" description="Polar residues" evidence="2">
    <location>
        <begin position="1066"/>
        <end position="1077"/>
    </location>
</feature>
<feature type="compositionally biased region" description="Acidic residues" evidence="2">
    <location>
        <begin position="824"/>
        <end position="845"/>
    </location>
</feature>
<feature type="region of interest" description="Disordered" evidence="2">
    <location>
        <begin position="529"/>
        <end position="600"/>
    </location>
</feature>
<evidence type="ECO:0000256" key="2">
    <source>
        <dbReference type="SAM" id="MobiDB-lite"/>
    </source>
</evidence>